<dbReference type="Proteomes" id="UP000294498">
    <property type="component" value="Unassembled WGS sequence"/>
</dbReference>
<reference evidence="2 3" key="1">
    <citation type="submission" date="2019-03" db="EMBL/GenBank/DDBJ databases">
        <title>Genomic Encyclopedia of Type Strains, Phase IV (KMG-IV): sequencing the most valuable type-strain genomes for metagenomic binning, comparative biology and taxonomic classification.</title>
        <authorList>
            <person name="Goeker M."/>
        </authorList>
    </citation>
    <scope>NUCLEOTIDE SEQUENCE [LARGE SCALE GENOMIC DNA]</scope>
    <source>
        <strain evidence="2 3">DSM 100059</strain>
    </source>
</reference>
<dbReference type="EMBL" id="SODV01000002">
    <property type="protein sequence ID" value="TDW97018.1"/>
    <property type="molecule type" value="Genomic_DNA"/>
</dbReference>
<dbReference type="AlphaFoldDB" id="A0A4R8DHS6"/>
<dbReference type="InterPro" id="IPR018873">
    <property type="entry name" value="KilA-N_DNA-bd_domain"/>
</dbReference>
<protein>
    <submittedName>
        <fullName evidence="2">ORF6N domain-containing protein</fullName>
    </submittedName>
</protein>
<evidence type="ECO:0000313" key="2">
    <source>
        <dbReference type="EMBL" id="TDW97018.1"/>
    </source>
</evidence>
<name>A0A4R8DHS6_9BACT</name>
<evidence type="ECO:0000313" key="3">
    <source>
        <dbReference type="Proteomes" id="UP000294498"/>
    </source>
</evidence>
<dbReference type="RefSeq" id="WP_211352201.1">
    <property type="nucleotide sequence ID" value="NZ_SODV01000002.1"/>
</dbReference>
<sequence>MEKETQSAAVTDETVMSSIYVIRGQKVMIDYDLAILYGVETKALKQAVRRNLKRFPTDFMFELTKDEFANLRSQIVTSSWGGRRYMPLAFTEQGVTMLSCILNSERAIKVNIQIIRVFTRMREMWVSNQEILLKLEQLDRRVTGHDAEIEEIFRYLKELLNPARPARQMIGFKA</sequence>
<accession>A0A4R8DHS6</accession>
<gene>
    <name evidence="2" type="ORF">EDB95_4855</name>
</gene>
<proteinExistence type="predicted"/>
<evidence type="ECO:0000259" key="1">
    <source>
        <dbReference type="Pfam" id="PF10543"/>
    </source>
</evidence>
<comment type="caution">
    <text evidence="2">The sequence shown here is derived from an EMBL/GenBank/DDBJ whole genome shotgun (WGS) entry which is preliminary data.</text>
</comment>
<dbReference type="Pfam" id="PF10543">
    <property type="entry name" value="ORF6N"/>
    <property type="match status" value="1"/>
</dbReference>
<feature type="domain" description="KilA-N DNA-binding" evidence="1">
    <location>
        <begin position="18"/>
        <end position="100"/>
    </location>
</feature>
<organism evidence="2 3">
    <name type="scientific">Dinghuibacter silviterrae</name>
    <dbReference type="NCBI Taxonomy" id="1539049"/>
    <lineage>
        <taxon>Bacteria</taxon>
        <taxon>Pseudomonadati</taxon>
        <taxon>Bacteroidota</taxon>
        <taxon>Chitinophagia</taxon>
        <taxon>Chitinophagales</taxon>
        <taxon>Chitinophagaceae</taxon>
        <taxon>Dinghuibacter</taxon>
    </lineage>
</organism>
<keyword evidence="3" id="KW-1185">Reference proteome</keyword>